<feature type="region of interest" description="Disordered" evidence="1">
    <location>
        <begin position="82"/>
        <end position="111"/>
    </location>
</feature>
<dbReference type="OrthoDB" id="10363653at2759"/>
<accession>A0A814KWL2</accession>
<dbReference type="EMBL" id="CAJOAX010008292">
    <property type="protein sequence ID" value="CAF4029945.1"/>
    <property type="molecule type" value="Genomic_DNA"/>
</dbReference>
<comment type="caution">
    <text evidence="2">The sequence shown here is derived from an EMBL/GenBank/DDBJ whole genome shotgun (WGS) entry which is preliminary data.</text>
</comment>
<protein>
    <submittedName>
        <fullName evidence="2">Uncharacterized protein</fullName>
    </submittedName>
</protein>
<organism evidence="2 4">
    <name type="scientific">Rotaria sordida</name>
    <dbReference type="NCBI Taxonomy" id="392033"/>
    <lineage>
        <taxon>Eukaryota</taxon>
        <taxon>Metazoa</taxon>
        <taxon>Spiralia</taxon>
        <taxon>Gnathifera</taxon>
        <taxon>Rotifera</taxon>
        <taxon>Eurotatoria</taxon>
        <taxon>Bdelloidea</taxon>
        <taxon>Philodinida</taxon>
        <taxon>Philodinidae</taxon>
        <taxon>Rotaria</taxon>
    </lineage>
</organism>
<gene>
    <name evidence="3" type="ORF">OTI717_LOCUS30587</name>
    <name evidence="2" type="ORF">RFH988_LOCUS17084</name>
</gene>
<reference evidence="2" key="1">
    <citation type="submission" date="2021-02" db="EMBL/GenBank/DDBJ databases">
        <authorList>
            <person name="Nowell W R."/>
        </authorList>
    </citation>
    <scope>NUCLEOTIDE SEQUENCE</scope>
</reference>
<evidence type="ECO:0000256" key="1">
    <source>
        <dbReference type="SAM" id="MobiDB-lite"/>
    </source>
</evidence>
<evidence type="ECO:0000313" key="3">
    <source>
        <dbReference type="EMBL" id="CAF4029945.1"/>
    </source>
</evidence>
<proteinExistence type="predicted"/>
<dbReference type="Proteomes" id="UP000663823">
    <property type="component" value="Unassembled WGS sequence"/>
</dbReference>
<dbReference type="EMBL" id="CAJNOO010000899">
    <property type="protein sequence ID" value="CAF1057726.1"/>
    <property type="molecule type" value="Genomic_DNA"/>
</dbReference>
<dbReference type="AlphaFoldDB" id="A0A814KWL2"/>
<feature type="compositionally biased region" description="Basic and acidic residues" evidence="1">
    <location>
        <begin position="82"/>
        <end position="93"/>
    </location>
</feature>
<dbReference type="Proteomes" id="UP000663882">
    <property type="component" value="Unassembled WGS sequence"/>
</dbReference>
<sequence>MAQKISLTQILRQKDSIESRQKKINEKQKKLDEDLKNKTIDETIAEQKTEEIAGLIIIQSGQEAFLTLLQSEKDSKIKRLDSNKNAIHDHDESAGNLANTTHHHQYDAHKK</sequence>
<evidence type="ECO:0000313" key="4">
    <source>
        <dbReference type="Proteomes" id="UP000663882"/>
    </source>
</evidence>
<name>A0A814KWL2_9BILA</name>
<evidence type="ECO:0000313" key="2">
    <source>
        <dbReference type="EMBL" id="CAF1057726.1"/>
    </source>
</evidence>